<reference evidence="15" key="1">
    <citation type="journal article" date="2015" name="Proc. Natl. Acad. Sci. U.S.A.">
        <title>Bacterial clade with the ribosomal RNA operon on a small plasmid rather than the chromosome.</title>
        <authorList>
            <person name="Anda M."/>
            <person name="Ohtsubo Y."/>
            <person name="Okubo T."/>
            <person name="Sugawara M."/>
            <person name="Nagata Y."/>
            <person name="Tsuda M."/>
            <person name="Minamisawa K."/>
            <person name="Mitsui H."/>
        </authorList>
    </citation>
    <scope>NUCLEOTIDE SEQUENCE</scope>
    <source>
        <strain evidence="15">DSM 14790</strain>
    </source>
</reference>
<dbReference type="GO" id="GO:0004760">
    <property type="term" value="F:L-serine-pyruvate transaminase activity"/>
    <property type="evidence" value="ECO:0007669"/>
    <property type="project" value="TreeGrafter"/>
</dbReference>
<evidence type="ECO:0000256" key="13">
    <source>
        <dbReference type="RuleBase" id="RU004504"/>
    </source>
</evidence>
<dbReference type="PANTHER" id="PTHR21152:SF24">
    <property type="entry name" value="ALANINE--GLYOXYLATE AMINOTRANSFERASE 1"/>
    <property type="match status" value="1"/>
</dbReference>
<dbReference type="Gene3D" id="3.90.1150.10">
    <property type="entry name" value="Aspartate Aminotransferase, domain 1"/>
    <property type="match status" value="1"/>
</dbReference>
<dbReference type="InterPro" id="IPR015424">
    <property type="entry name" value="PyrdxlP-dep_Trfase"/>
</dbReference>
<dbReference type="EC" id="2.6.1.45" evidence="7"/>
<sequence length="403" mass="43951">MKHGIRHLYIPGPTNVPERVRRAMNVPMEDQRAPDFPALSLPLFQDLKRVFKMREGRVFMYPSSGTGAWEAAIQNTLARGDKVLMSRFGQFSHLWVDMAQRLGLDVEAIDVEWGTGVPLDAYERAIAADRAHTIRAVFVTHNETATGVTSDVAGVRRLLDAHQHPALIFVDGVSSIASIDFRQDEWGVDLAVAGSQKGFMLPAGLSFLAVSEKALAAARDNRPKMERTYFAFADMITQNANGFFPYTPPTQFFHGLRVALDMLFEEGLENVFARHHRLAEGVRRGVAAWGLKLQAVAPQWHSDTVSAIRVPEGVDANAVIRTAYERYDTSLGGGLAQLSGKVFRIGHLGDLNPAMCLTALSVAEMALADAGAKIEPGSGVAAAQGWYRDAAVEGSALMQHAAE</sequence>
<dbReference type="GO" id="GO:0019265">
    <property type="term" value="P:glycine biosynthetic process, by transamination of glyoxylate"/>
    <property type="evidence" value="ECO:0007669"/>
    <property type="project" value="TreeGrafter"/>
</dbReference>
<proteinExistence type="inferred from homology"/>
<dbReference type="PROSITE" id="PS00595">
    <property type="entry name" value="AA_TRANSFER_CLASS_5"/>
    <property type="match status" value="1"/>
</dbReference>
<keyword evidence="15" id="KW-0670">Pyruvate</keyword>
<dbReference type="CDD" id="cd06451">
    <property type="entry name" value="AGAT_like"/>
    <property type="match status" value="1"/>
</dbReference>
<evidence type="ECO:0000256" key="10">
    <source>
        <dbReference type="PIRSR" id="PIRSR000524-1"/>
    </source>
</evidence>
<dbReference type="GO" id="GO:0008453">
    <property type="term" value="F:alanine-glyoxylate transaminase activity"/>
    <property type="evidence" value="ECO:0007669"/>
    <property type="project" value="TreeGrafter"/>
</dbReference>
<dbReference type="InterPro" id="IPR020578">
    <property type="entry name" value="Aminotrans_V_PyrdxlP_BS"/>
</dbReference>
<feature type="modified residue" description="N6-(pyridoxal phosphate)lysine" evidence="11">
    <location>
        <position position="197"/>
    </location>
</feature>
<evidence type="ECO:0000256" key="7">
    <source>
        <dbReference type="ARBA" id="ARBA00067024"/>
    </source>
</evidence>
<comment type="pathway">
    <text evidence="6">One-carbon metabolism; formaldehyde assimilation via serine pathway.</text>
</comment>
<dbReference type="GO" id="GO:0050281">
    <property type="term" value="F:L-serine-glyoxylate transaminase activity"/>
    <property type="evidence" value="ECO:0007669"/>
    <property type="project" value="UniProtKB-EC"/>
</dbReference>
<evidence type="ECO:0000259" key="14">
    <source>
        <dbReference type="Pfam" id="PF00266"/>
    </source>
</evidence>
<keyword evidence="5 11" id="KW-0663">Pyridoxal phosphate</keyword>
<evidence type="ECO:0000313" key="15">
    <source>
        <dbReference type="EMBL" id="BAT26547.1"/>
    </source>
</evidence>
<dbReference type="PANTHER" id="PTHR21152">
    <property type="entry name" value="AMINOTRANSFERASE CLASS V"/>
    <property type="match status" value="1"/>
</dbReference>
<evidence type="ECO:0000256" key="11">
    <source>
        <dbReference type="PIRSR" id="PIRSR000524-50"/>
    </source>
</evidence>
<dbReference type="Pfam" id="PF00266">
    <property type="entry name" value="Aminotran_5"/>
    <property type="match status" value="1"/>
</dbReference>
<organism evidence="15">
    <name type="scientific">Aurantimonas coralicida</name>
    <dbReference type="NCBI Taxonomy" id="182270"/>
    <lineage>
        <taxon>Bacteria</taxon>
        <taxon>Pseudomonadati</taxon>
        <taxon>Pseudomonadota</taxon>
        <taxon>Alphaproteobacteria</taxon>
        <taxon>Hyphomicrobiales</taxon>
        <taxon>Aurantimonadaceae</taxon>
        <taxon>Aurantimonas</taxon>
    </lineage>
</organism>
<comment type="catalytic activity">
    <reaction evidence="9">
        <text>glyoxylate + L-serine = 3-hydroxypyruvate + glycine</text>
        <dbReference type="Rhea" id="RHEA:19125"/>
        <dbReference type="ChEBI" id="CHEBI:17180"/>
        <dbReference type="ChEBI" id="CHEBI:33384"/>
        <dbReference type="ChEBI" id="CHEBI:36655"/>
        <dbReference type="ChEBI" id="CHEBI:57305"/>
        <dbReference type="EC" id="2.6.1.45"/>
    </reaction>
</comment>
<evidence type="ECO:0000256" key="3">
    <source>
        <dbReference type="ARBA" id="ARBA00022576"/>
    </source>
</evidence>
<dbReference type="FunFam" id="3.90.1150.10:FF:000031">
    <property type="entry name" value="Serine--glyoxylate aminotransferase"/>
    <property type="match status" value="1"/>
</dbReference>
<dbReference type="InterPro" id="IPR015421">
    <property type="entry name" value="PyrdxlP-dep_Trfase_major"/>
</dbReference>
<accession>A0A0P0YYC7</accession>
<evidence type="ECO:0000256" key="6">
    <source>
        <dbReference type="ARBA" id="ARBA00060690"/>
    </source>
</evidence>
<evidence type="ECO:0000256" key="4">
    <source>
        <dbReference type="ARBA" id="ARBA00022679"/>
    </source>
</evidence>
<evidence type="ECO:0000256" key="12">
    <source>
        <dbReference type="RuleBase" id="RU004075"/>
    </source>
</evidence>
<dbReference type="PIRSF" id="PIRSF000524">
    <property type="entry name" value="SPT"/>
    <property type="match status" value="1"/>
</dbReference>
<evidence type="ECO:0000256" key="9">
    <source>
        <dbReference type="ARBA" id="ARBA00093187"/>
    </source>
</evidence>
<comment type="cofactor">
    <cofactor evidence="1 11 13">
        <name>pyridoxal 5'-phosphate</name>
        <dbReference type="ChEBI" id="CHEBI:597326"/>
    </cofactor>
</comment>
<dbReference type="SUPFAM" id="SSF53383">
    <property type="entry name" value="PLP-dependent transferases"/>
    <property type="match status" value="1"/>
</dbReference>
<feature type="domain" description="Aminotransferase class V" evidence="14">
    <location>
        <begin position="60"/>
        <end position="288"/>
    </location>
</feature>
<dbReference type="InterPro" id="IPR015422">
    <property type="entry name" value="PyrdxlP-dep_Trfase_small"/>
</dbReference>
<dbReference type="FunFam" id="3.40.640.10:FF:000054">
    <property type="entry name" value="Serine--glyoxylate aminotransferase"/>
    <property type="match status" value="1"/>
</dbReference>
<evidence type="ECO:0000256" key="8">
    <source>
        <dbReference type="ARBA" id="ARBA00070386"/>
    </source>
</evidence>
<dbReference type="Gene3D" id="3.40.640.10">
    <property type="entry name" value="Type I PLP-dependent aspartate aminotransferase-like (Major domain)"/>
    <property type="match status" value="1"/>
</dbReference>
<name>A0A0P0YYC7_9HYPH</name>
<keyword evidence="3 15" id="KW-0032">Aminotransferase</keyword>
<comment type="similarity">
    <text evidence="2 12">Belongs to the class-V pyridoxal-phosphate-dependent aminotransferase family.</text>
</comment>
<evidence type="ECO:0000256" key="1">
    <source>
        <dbReference type="ARBA" id="ARBA00001933"/>
    </source>
</evidence>
<feature type="binding site" evidence="10">
    <location>
        <position position="344"/>
    </location>
    <ligand>
        <name>substrate</name>
    </ligand>
</feature>
<protein>
    <recommendedName>
        <fullName evidence="8">Serine--glyoxylate aminotransferase</fullName>
        <ecNumber evidence="7">2.6.1.45</ecNumber>
    </recommendedName>
</protein>
<evidence type="ECO:0000256" key="2">
    <source>
        <dbReference type="ARBA" id="ARBA00009236"/>
    </source>
</evidence>
<dbReference type="InterPro" id="IPR024169">
    <property type="entry name" value="SP_NH2Trfase/AEP_transaminase"/>
</dbReference>
<dbReference type="InterPro" id="IPR000192">
    <property type="entry name" value="Aminotrans_V_dom"/>
</dbReference>
<dbReference type="RefSeq" id="WP_024351906.1">
    <property type="nucleotide sequence ID" value="NZ_BBWN01000042.1"/>
</dbReference>
<evidence type="ECO:0000256" key="5">
    <source>
        <dbReference type="ARBA" id="ARBA00022898"/>
    </source>
</evidence>
<dbReference type="EMBL" id="LC066372">
    <property type="protein sequence ID" value="BAT26547.1"/>
    <property type="molecule type" value="Genomic_DNA"/>
</dbReference>
<keyword evidence="4 15" id="KW-0808">Transferase</keyword>
<dbReference type="AlphaFoldDB" id="A0A0P0YYC7"/>